<dbReference type="Proteomes" id="UP001327560">
    <property type="component" value="Chromosome 5"/>
</dbReference>
<dbReference type="AlphaFoldDB" id="A0AAQ3QFN6"/>
<proteinExistence type="predicted"/>
<gene>
    <name evidence="2" type="ORF">Cni_G17992</name>
</gene>
<accession>A0AAQ3QFN6</accession>
<dbReference type="EMBL" id="CP136894">
    <property type="protein sequence ID" value="WOL09239.1"/>
    <property type="molecule type" value="Genomic_DNA"/>
</dbReference>
<evidence type="ECO:0000313" key="3">
    <source>
        <dbReference type="Proteomes" id="UP001327560"/>
    </source>
</evidence>
<keyword evidence="3" id="KW-1185">Reference proteome</keyword>
<sequence>MPSSNGVIDASLGRATKHIPLPMPIGKKELSHSTTTAPIALVLWWCIIAPMTLCEKINVAVGDISDILPCLEMLIPCQNQVESGVLTPVCCNPLKDIIKHNHKCACAMFFNKDLLQNFNLSHEQVINMTVKCNARVSVHYCDEYVTMDDLRANSISPQSMESFCRPGSGCPSEGN</sequence>
<dbReference type="Pfam" id="PF14368">
    <property type="entry name" value="LTP_2"/>
    <property type="match status" value="1"/>
</dbReference>
<name>A0AAQ3QFN6_9LILI</name>
<organism evidence="2 3">
    <name type="scientific">Canna indica</name>
    <name type="common">Indian-shot</name>
    <dbReference type="NCBI Taxonomy" id="4628"/>
    <lineage>
        <taxon>Eukaryota</taxon>
        <taxon>Viridiplantae</taxon>
        <taxon>Streptophyta</taxon>
        <taxon>Embryophyta</taxon>
        <taxon>Tracheophyta</taxon>
        <taxon>Spermatophyta</taxon>
        <taxon>Magnoliopsida</taxon>
        <taxon>Liliopsida</taxon>
        <taxon>Zingiberales</taxon>
        <taxon>Cannaceae</taxon>
        <taxon>Canna</taxon>
    </lineage>
</organism>
<evidence type="ECO:0000259" key="1">
    <source>
        <dbReference type="Pfam" id="PF14368"/>
    </source>
</evidence>
<feature type="domain" description="Bifunctional inhibitor/plant lipid transfer protein/seed storage helical" evidence="1">
    <location>
        <begin position="70"/>
        <end position="141"/>
    </location>
</feature>
<dbReference type="CDD" id="cd00010">
    <property type="entry name" value="AAI_LTSS"/>
    <property type="match status" value="1"/>
</dbReference>
<reference evidence="2 3" key="1">
    <citation type="submission" date="2023-10" db="EMBL/GenBank/DDBJ databases">
        <title>Chromosome-scale genome assembly provides insights into flower coloration mechanisms of Canna indica.</title>
        <authorList>
            <person name="Li C."/>
        </authorList>
    </citation>
    <scope>NUCLEOTIDE SEQUENCE [LARGE SCALE GENOMIC DNA]</scope>
    <source>
        <tissue evidence="2">Flower</tissue>
    </source>
</reference>
<evidence type="ECO:0000313" key="2">
    <source>
        <dbReference type="EMBL" id="WOL09239.1"/>
    </source>
</evidence>
<dbReference type="InterPro" id="IPR036312">
    <property type="entry name" value="Bifun_inhib/LTP/seed_sf"/>
</dbReference>
<protein>
    <recommendedName>
        <fullName evidence="1">Bifunctional inhibitor/plant lipid transfer protein/seed storage helical domain-containing protein</fullName>
    </recommendedName>
</protein>
<dbReference type="SUPFAM" id="SSF47699">
    <property type="entry name" value="Bifunctional inhibitor/lipid-transfer protein/seed storage 2S albumin"/>
    <property type="match status" value="1"/>
</dbReference>
<dbReference type="InterPro" id="IPR016140">
    <property type="entry name" value="Bifunc_inhib/LTP/seed_store"/>
</dbReference>